<evidence type="ECO:0000256" key="1">
    <source>
        <dbReference type="SAM" id="MobiDB-lite"/>
    </source>
</evidence>
<sequence>MLSNRMAGATGQPGLSRPERARPRVLLAWPAWGGMEEAPELLLPSSGGWRPKGDLLSQGTVSTRRAWISSWRSSTTGTGCTSSQKVSWAGRVVTLGNVGGLSPPPSGPRPHLCPFFHRESEHELRVPALQVGDRTPDRRMSPQSCHPAAVARRDERRPAQLPALLPPLWTENHRADRKALQRPARARAAPGREHVCCEFLPRWSQSRPSPFQCPGLPESLGRAP</sequence>
<reference evidence="2" key="1">
    <citation type="journal article" date="2019" name="PeerJ">
        <title>Genes of the pig, Sus scrofa, reconstructed with EvidentialGene.</title>
        <authorList>
            <person name="Gilbert D.G."/>
        </authorList>
    </citation>
    <scope>NUCLEOTIDE SEQUENCE</scope>
</reference>
<dbReference type="EMBL" id="DQIR01044101">
    <property type="protein sequence ID" value="HCZ99576.1"/>
    <property type="molecule type" value="Transcribed_RNA"/>
</dbReference>
<protein>
    <submittedName>
        <fullName evidence="2">Uncharacterized protein</fullName>
    </submittedName>
</protein>
<feature type="compositionally biased region" description="Low complexity" evidence="1">
    <location>
        <begin position="159"/>
        <end position="168"/>
    </location>
</feature>
<proteinExistence type="predicted"/>
<feature type="region of interest" description="Disordered" evidence="1">
    <location>
        <begin position="204"/>
        <end position="224"/>
    </location>
</feature>
<feature type="region of interest" description="Disordered" evidence="1">
    <location>
        <begin position="1"/>
        <end position="20"/>
    </location>
</feature>
<organism evidence="2">
    <name type="scientific">Sus scrofa</name>
    <name type="common">Pig</name>
    <dbReference type="NCBI Taxonomy" id="9823"/>
    <lineage>
        <taxon>Eukaryota</taxon>
        <taxon>Metazoa</taxon>
        <taxon>Chordata</taxon>
        <taxon>Craniata</taxon>
        <taxon>Vertebrata</taxon>
        <taxon>Euteleostomi</taxon>
        <taxon>Mammalia</taxon>
        <taxon>Eutheria</taxon>
        <taxon>Laurasiatheria</taxon>
        <taxon>Artiodactyla</taxon>
        <taxon>Suina</taxon>
        <taxon>Suidae</taxon>
        <taxon>Sus</taxon>
    </lineage>
</organism>
<dbReference type="EMBL" id="DQIR01089814">
    <property type="protein sequence ID" value="HDA45290.1"/>
    <property type="molecule type" value="Transcribed_RNA"/>
</dbReference>
<evidence type="ECO:0000313" key="2">
    <source>
        <dbReference type="EMBL" id="HCZ99576.1"/>
    </source>
</evidence>
<feature type="region of interest" description="Disordered" evidence="1">
    <location>
        <begin position="133"/>
        <end position="170"/>
    </location>
</feature>
<dbReference type="AlphaFoldDB" id="A0A480FI17"/>
<name>A0A480FI17_PIG</name>
<accession>A0A480FI17</accession>